<dbReference type="Gene3D" id="3.40.50.620">
    <property type="entry name" value="HUPs"/>
    <property type="match status" value="1"/>
</dbReference>
<dbReference type="PANTHER" id="PTHR43033:SF1">
    <property type="entry name" value="TRNA(ILE)-LYSIDINE SYNTHASE-RELATED"/>
    <property type="match status" value="1"/>
</dbReference>
<organism evidence="8 9">
    <name type="scientific">Babesia gibsoni</name>
    <dbReference type="NCBI Taxonomy" id="33632"/>
    <lineage>
        <taxon>Eukaryota</taxon>
        <taxon>Sar</taxon>
        <taxon>Alveolata</taxon>
        <taxon>Apicomplexa</taxon>
        <taxon>Aconoidasida</taxon>
        <taxon>Piroplasmida</taxon>
        <taxon>Babesiidae</taxon>
        <taxon>Babesia</taxon>
    </lineage>
</organism>
<dbReference type="AlphaFoldDB" id="A0AAD8LG18"/>
<keyword evidence="3" id="KW-0819">tRNA processing</keyword>
<keyword evidence="4" id="KW-0547">Nucleotide-binding</keyword>
<proteinExistence type="inferred from homology"/>
<dbReference type="EC" id="6.3.4.19" evidence="1"/>
<accession>A0AAD8LG18</accession>
<dbReference type="InterPro" id="IPR011063">
    <property type="entry name" value="TilS/TtcA_N"/>
</dbReference>
<name>A0AAD8LG18_BABGI</name>
<dbReference type="CDD" id="cd01992">
    <property type="entry name" value="TilS_N"/>
    <property type="match status" value="1"/>
</dbReference>
<evidence type="ECO:0000256" key="1">
    <source>
        <dbReference type="ARBA" id="ARBA00013267"/>
    </source>
</evidence>
<keyword evidence="9" id="KW-1185">Reference proteome</keyword>
<evidence type="ECO:0000256" key="2">
    <source>
        <dbReference type="ARBA" id="ARBA00022598"/>
    </source>
</evidence>
<dbReference type="SUPFAM" id="SSF52402">
    <property type="entry name" value="Adenine nucleotide alpha hydrolases-like"/>
    <property type="match status" value="1"/>
</dbReference>
<dbReference type="InterPro" id="IPR012094">
    <property type="entry name" value="tRNA_Ile_lys_synt"/>
</dbReference>
<evidence type="ECO:0000313" key="9">
    <source>
        <dbReference type="Proteomes" id="UP001230268"/>
    </source>
</evidence>
<evidence type="ECO:0000259" key="7">
    <source>
        <dbReference type="Pfam" id="PF01171"/>
    </source>
</evidence>
<keyword evidence="2" id="KW-0436">Ligase</keyword>
<evidence type="ECO:0000313" key="8">
    <source>
        <dbReference type="EMBL" id="KAK1441935.1"/>
    </source>
</evidence>
<keyword evidence="5" id="KW-0067">ATP-binding</keyword>
<dbReference type="InterPro" id="IPR014729">
    <property type="entry name" value="Rossmann-like_a/b/a_fold"/>
</dbReference>
<dbReference type="InterPro" id="IPR012795">
    <property type="entry name" value="tRNA_Ile_lys_synt_N"/>
</dbReference>
<dbReference type="PANTHER" id="PTHR43033">
    <property type="entry name" value="TRNA(ILE)-LYSIDINE SYNTHASE-RELATED"/>
    <property type="match status" value="1"/>
</dbReference>
<evidence type="ECO:0000256" key="5">
    <source>
        <dbReference type="ARBA" id="ARBA00022840"/>
    </source>
</evidence>
<feature type="domain" description="tRNA(Ile)-lysidine/2-thiocytidine synthase N-terminal" evidence="7">
    <location>
        <begin position="270"/>
        <end position="367"/>
    </location>
</feature>
<dbReference type="Pfam" id="PF01171">
    <property type="entry name" value="ATP_bind_3"/>
    <property type="match status" value="1"/>
</dbReference>
<dbReference type="EMBL" id="JAVEPI010000005">
    <property type="protein sequence ID" value="KAK1441935.1"/>
    <property type="molecule type" value="Genomic_DNA"/>
</dbReference>
<gene>
    <name evidence="8" type="ORF">BgAZ_502670</name>
</gene>
<evidence type="ECO:0000256" key="6">
    <source>
        <dbReference type="ARBA" id="ARBA00048539"/>
    </source>
</evidence>
<dbReference type="GO" id="GO:0008033">
    <property type="term" value="P:tRNA processing"/>
    <property type="evidence" value="ECO:0007669"/>
    <property type="project" value="UniProtKB-KW"/>
</dbReference>
<dbReference type="HAMAP" id="MF_01161">
    <property type="entry name" value="tRNA_Ile_lys_synt"/>
    <property type="match status" value="1"/>
</dbReference>
<dbReference type="GO" id="GO:0032267">
    <property type="term" value="F:tRNA(Ile)-lysidine synthase activity"/>
    <property type="evidence" value="ECO:0007669"/>
    <property type="project" value="UniProtKB-EC"/>
</dbReference>
<sequence>MLLCLLATEPYVSHGFRSGSLKYTHRKALRNSVVARADKNTSECTVKDPSTEYLVLEYPVKVAWDVISEYIVPLCHSEHSKQNTKARPVLLSCSGGADSMSLLHALGTIKTHAAAFVRDSAWKRIFGTQNEVDHRSLYMTLKSILDTIHVVYFNHKSRSDTDVDIKVVKSGCEKYGFHFVLQQAEGEVADLANSRISGNFQSQARNWRRQSYKQLISTIGVANCDSSSGDEYDPEKTSKIFNRRVLTQELQSITERNVDKQFFHDKVRGIVLLAHHANDNVETFMFKLIRGVHLSNLMGMDRISYLDEDEDIVLARPFLRLTKDELHSFLEVRGPGLVVYSFQKVGGEYHEDSSNASNKYMRNRIRKRVIPELVNAMSPDENSDIVLKSLDKRFHALASQSAGLQKSVELETYMFNQYISKKYGVPNTTEKPKNHLQLTGADSHIPFSQLEKAYSDFYQSMYNLRYDANASDKTLRYIRTLGFLRGIGFNMKDIMLVNEWSIVMSDIVRKNIIHQFCTRVAGDDLMLDNNVLERLSTTWINEPIADVVKMHHLRKDIIIYHQGSLVKANRPKTPPSSSTVVYNDDHCSFQVSDNFTASVSQFKEDDGGNAFYLQLSVPSEGVDGRPIALDIRQMRDDDVVPTDALWNRKATSVLSKMKFPQILTDEVPVIALHDTNQVVCFYGLNTSPPYYVPSPQSANLSFGRQSGSTGEYISYRIHILGN</sequence>
<comment type="caution">
    <text evidence="8">The sequence shown here is derived from an EMBL/GenBank/DDBJ whole genome shotgun (WGS) entry which is preliminary data.</text>
</comment>
<protein>
    <recommendedName>
        <fullName evidence="1">tRNA(Ile)-lysidine synthetase</fullName>
        <ecNumber evidence="1">6.3.4.19</ecNumber>
    </recommendedName>
</protein>
<evidence type="ECO:0000256" key="3">
    <source>
        <dbReference type="ARBA" id="ARBA00022694"/>
    </source>
</evidence>
<comment type="catalytic activity">
    <reaction evidence="6">
        <text>cytidine(34) in tRNA(Ile2) + L-lysine + ATP = lysidine(34) in tRNA(Ile2) + AMP + diphosphate + H(+)</text>
        <dbReference type="Rhea" id="RHEA:43744"/>
        <dbReference type="Rhea" id="RHEA-COMP:10625"/>
        <dbReference type="Rhea" id="RHEA-COMP:10670"/>
        <dbReference type="ChEBI" id="CHEBI:15378"/>
        <dbReference type="ChEBI" id="CHEBI:30616"/>
        <dbReference type="ChEBI" id="CHEBI:32551"/>
        <dbReference type="ChEBI" id="CHEBI:33019"/>
        <dbReference type="ChEBI" id="CHEBI:82748"/>
        <dbReference type="ChEBI" id="CHEBI:83665"/>
        <dbReference type="ChEBI" id="CHEBI:456215"/>
        <dbReference type="EC" id="6.3.4.19"/>
    </reaction>
</comment>
<evidence type="ECO:0000256" key="4">
    <source>
        <dbReference type="ARBA" id="ARBA00022741"/>
    </source>
</evidence>
<dbReference type="GO" id="GO:0005524">
    <property type="term" value="F:ATP binding"/>
    <property type="evidence" value="ECO:0007669"/>
    <property type="project" value="UniProtKB-KW"/>
</dbReference>
<reference evidence="8" key="1">
    <citation type="submission" date="2023-08" db="EMBL/GenBank/DDBJ databases">
        <title>Draft sequence of the Babesia gibsoni genome.</title>
        <authorList>
            <person name="Yamagishi J.Y."/>
            <person name="Xuan X.X."/>
        </authorList>
    </citation>
    <scope>NUCLEOTIDE SEQUENCE</scope>
    <source>
        <strain evidence="8">Azabu</strain>
    </source>
</reference>
<dbReference type="Proteomes" id="UP001230268">
    <property type="component" value="Unassembled WGS sequence"/>
</dbReference>